<evidence type="ECO:0000256" key="1">
    <source>
        <dbReference type="SAM" id="Coils"/>
    </source>
</evidence>
<proteinExistence type="predicted"/>
<dbReference type="PROSITE" id="PS50030">
    <property type="entry name" value="UBA"/>
    <property type="match status" value="1"/>
</dbReference>
<protein>
    <recommendedName>
        <fullName evidence="3">UBA domain-containing protein</fullName>
    </recommendedName>
</protein>
<dbReference type="InterPro" id="IPR036339">
    <property type="entry name" value="PUB-like_dom_sf"/>
</dbReference>
<feature type="compositionally biased region" description="Basic and acidic residues" evidence="2">
    <location>
        <begin position="304"/>
        <end position="327"/>
    </location>
</feature>
<evidence type="ECO:0000256" key="2">
    <source>
        <dbReference type="SAM" id="MobiDB-lite"/>
    </source>
</evidence>
<feature type="compositionally biased region" description="Basic and acidic residues" evidence="2">
    <location>
        <begin position="58"/>
        <end position="77"/>
    </location>
</feature>
<sequence>MSSAALSLKCNVCGVQLRSVAEAQSHGEATGHADFAESTEAVLNLSCVTCGKPCRSETERELHSKRTGHSEFVDKTSETSQAVDTEREMKQLEAETREELGLPAKKQKEDGDGADAATESAMDVDENENENEEERVEPEVDAALVAEIEAMGFTRNKAVRAIHTTGTTSVEQAVNWIVEHAEDVELIEDRPLVVAKSKSKPKPKLSKEEAKAKAEELRKTMAAKKEKEEKELERLREQERIRSGKELLAAKRKEEELQTKRNLEARRIEKQEVARAKAKILEKLEEDKRERRRKLGLPEELTEEEKARERQRAEEKAAAAKEEQRKKAEAGLVVKPVTAVDDLRKILVEIKKTHKDTNDEGVTTCFKTLLVYLGNVMKDPEDAKFRTIKLANGAFQKRVQSVGGDAFLRRVGFEDDGETLAMPREKVDRVLINLAGAEINSALSNPFFGVL</sequence>
<reference evidence="4" key="1">
    <citation type="submission" date="2021-01" db="EMBL/GenBank/DDBJ databases">
        <authorList>
            <person name="Corre E."/>
            <person name="Pelletier E."/>
            <person name="Niang G."/>
            <person name="Scheremetjew M."/>
            <person name="Finn R."/>
            <person name="Kale V."/>
            <person name="Holt S."/>
            <person name="Cochrane G."/>
            <person name="Meng A."/>
            <person name="Brown T."/>
            <person name="Cohen L."/>
        </authorList>
    </citation>
    <scope>NUCLEOTIDE SEQUENCE</scope>
    <source>
        <strain evidence="4">RCC1614</strain>
    </source>
</reference>
<organism evidence="4">
    <name type="scientific">Micromonas pusilla</name>
    <name type="common">Picoplanktonic green alga</name>
    <name type="synonym">Chromulina pusilla</name>
    <dbReference type="NCBI Taxonomy" id="38833"/>
    <lineage>
        <taxon>Eukaryota</taxon>
        <taxon>Viridiplantae</taxon>
        <taxon>Chlorophyta</taxon>
        <taxon>Mamiellophyceae</taxon>
        <taxon>Mamiellales</taxon>
        <taxon>Mamiellaceae</taxon>
        <taxon>Micromonas</taxon>
    </lineage>
</organism>
<feature type="compositionally biased region" description="Basic and acidic residues" evidence="2">
    <location>
        <begin position="84"/>
        <end position="111"/>
    </location>
</feature>
<feature type="coiled-coil region" evidence="1">
    <location>
        <begin position="207"/>
        <end position="242"/>
    </location>
</feature>
<dbReference type="Pfam" id="PF09409">
    <property type="entry name" value="PUB"/>
    <property type="match status" value="1"/>
</dbReference>
<keyword evidence="1" id="KW-0175">Coiled coil</keyword>
<dbReference type="Gene3D" id="1.10.8.10">
    <property type="entry name" value="DNA helicase RuvA subunit, C-terminal domain"/>
    <property type="match status" value="1"/>
</dbReference>
<dbReference type="SUPFAM" id="SSF46934">
    <property type="entry name" value="UBA-like"/>
    <property type="match status" value="1"/>
</dbReference>
<dbReference type="AlphaFoldDB" id="A0A7R9Y113"/>
<evidence type="ECO:0000313" key="4">
    <source>
        <dbReference type="EMBL" id="CAD8238891.1"/>
    </source>
</evidence>
<name>A0A7R9Y113_MICPS</name>
<gene>
    <name evidence="4" type="ORF">MPUS1402_LOCUS6428</name>
</gene>
<dbReference type="PANTHER" id="PTHR46713:SF1">
    <property type="entry name" value="F13M7.16 PROTEIN"/>
    <property type="match status" value="1"/>
</dbReference>
<feature type="region of interest" description="Disordered" evidence="2">
    <location>
        <begin position="58"/>
        <end position="138"/>
    </location>
</feature>
<dbReference type="PANTHER" id="PTHR46713">
    <property type="entry name" value="F13M7.16 PROTEIN"/>
    <property type="match status" value="1"/>
</dbReference>
<accession>A0A7R9Y113</accession>
<dbReference type="Pfam" id="PF22562">
    <property type="entry name" value="UBA_7"/>
    <property type="match status" value="1"/>
</dbReference>
<dbReference type="Pfam" id="PF24560">
    <property type="entry name" value="zf-C2H2_OTU1_C"/>
    <property type="match status" value="1"/>
</dbReference>
<feature type="compositionally biased region" description="Acidic residues" evidence="2">
    <location>
        <begin position="122"/>
        <end position="138"/>
    </location>
</feature>
<dbReference type="InterPro" id="IPR015940">
    <property type="entry name" value="UBA"/>
</dbReference>
<dbReference type="Gene3D" id="1.20.58.2190">
    <property type="match status" value="1"/>
</dbReference>
<feature type="domain" description="UBA" evidence="3">
    <location>
        <begin position="139"/>
        <end position="180"/>
    </location>
</feature>
<dbReference type="EMBL" id="HBDY01008645">
    <property type="protein sequence ID" value="CAD8238891.1"/>
    <property type="molecule type" value="Transcribed_RNA"/>
</dbReference>
<dbReference type="InterPro" id="IPR057766">
    <property type="entry name" value="Znf-C2H2_OTU1-like_C"/>
</dbReference>
<dbReference type="InterPro" id="IPR018997">
    <property type="entry name" value="PUB_domain"/>
</dbReference>
<feature type="region of interest" description="Disordered" evidence="2">
    <location>
        <begin position="301"/>
        <end position="327"/>
    </location>
</feature>
<dbReference type="SUPFAM" id="SSF143503">
    <property type="entry name" value="PUG domain-like"/>
    <property type="match status" value="1"/>
</dbReference>
<dbReference type="SMART" id="SM00580">
    <property type="entry name" value="PUG"/>
    <property type="match status" value="1"/>
</dbReference>
<evidence type="ECO:0000259" key="3">
    <source>
        <dbReference type="PROSITE" id="PS50030"/>
    </source>
</evidence>
<dbReference type="InterPro" id="IPR009060">
    <property type="entry name" value="UBA-like_sf"/>
</dbReference>